<evidence type="ECO:0000313" key="1">
    <source>
        <dbReference type="EMBL" id="TKF30123.1"/>
    </source>
</evidence>
<dbReference type="AlphaFoldDB" id="A0A4U1Z6X6"/>
<protein>
    <submittedName>
        <fullName evidence="1">Uncharacterized protein</fullName>
    </submittedName>
</protein>
<proteinExistence type="predicted"/>
<dbReference type="EMBL" id="SYUV01000049">
    <property type="protein sequence ID" value="TKF30123.1"/>
    <property type="molecule type" value="Genomic_DNA"/>
</dbReference>
<gene>
    <name evidence="1" type="ORF">FCV50_14630</name>
</gene>
<sequence length="73" mass="8462">MIDVISLVPELEEFMLNEHTPFKVVNPNSLPPKTQVAMDEFMNGKSVPHTVYIYSHDYRLFRNLVISGRITIK</sequence>
<accession>A0A4U1Z6X6</accession>
<evidence type="ECO:0000313" key="2">
    <source>
        <dbReference type="Proteomes" id="UP000307574"/>
    </source>
</evidence>
<reference evidence="1 2" key="1">
    <citation type="submission" date="2019-04" db="EMBL/GenBank/DDBJ databases">
        <title>A reverse ecology approach based on a biological definition of microbial populations.</title>
        <authorList>
            <person name="Arevalo P."/>
            <person name="Vaninsberghe D."/>
            <person name="Elsherbini J."/>
            <person name="Gore J."/>
            <person name="Polz M."/>
        </authorList>
    </citation>
    <scope>NUCLEOTIDE SEQUENCE [LARGE SCALE GENOMIC DNA]</scope>
    <source>
        <strain evidence="1 2">10N.261.46.F4</strain>
    </source>
</reference>
<organism evidence="1 2">
    <name type="scientific">Vibrio kanaloae</name>
    <dbReference type="NCBI Taxonomy" id="170673"/>
    <lineage>
        <taxon>Bacteria</taxon>
        <taxon>Pseudomonadati</taxon>
        <taxon>Pseudomonadota</taxon>
        <taxon>Gammaproteobacteria</taxon>
        <taxon>Vibrionales</taxon>
        <taxon>Vibrionaceae</taxon>
        <taxon>Vibrio</taxon>
    </lineage>
</organism>
<name>A0A4U1Z6X6_9VIBR</name>
<comment type="caution">
    <text evidence="1">The sequence shown here is derived from an EMBL/GenBank/DDBJ whole genome shotgun (WGS) entry which is preliminary data.</text>
</comment>
<dbReference type="Proteomes" id="UP000307574">
    <property type="component" value="Unassembled WGS sequence"/>
</dbReference>